<evidence type="ECO:0000313" key="2">
    <source>
        <dbReference type="EMBL" id="KAA1071889.1"/>
    </source>
</evidence>
<evidence type="ECO:0000313" key="4">
    <source>
        <dbReference type="Proteomes" id="UP000325313"/>
    </source>
</evidence>
<reference evidence="3 4" key="1">
    <citation type="submission" date="2019-05" db="EMBL/GenBank/DDBJ databases">
        <title>Emergence of the Ug99 lineage of the wheat stem rust pathogen through somatic hybridization.</title>
        <authorList>
            <person name="Li F."/>
            <person name="Upadhyaya N.M."/>
            <person name="Sperschneider J."/>
            <person name="Matny O."/>
            <person name="Nguyen-Phuc H."/>
            <person name="Mago R."/>
            <person name="Raley C."/>
            <person name="Miller M.E."/>
            <person name="Silverstein K.A.T."/>
            <person name="Henningsen E."/>
            <person name="Hirsch C.D."/>
            <person name="Visser B."/>
            <person name="Pretorius Z.A."/>
            <person name="Steffenson B.J."/>
            <person name="Schwessinger B."/>
            <person name="Dodds P.N."/>
            <person name="Figueroa M."/>
        </authorList>
    </citation>
    <scope>NUCLEOTIDE SEQUENCE [LARGE SCALE GENOMIC DNA]</scope>
    <source>
        <strain evidence="2">21-0</strain>
        <strain evidence="1 4">Ug99</strain>
    </source>
</reference>
<name>A0A5B0M6L7_PUCGR</name>
<accession>A0A5B0M6L7</accession>
<protein>
    <submittedName>
        <fullName evidence="2">Uncharacterized protein</fullName>
    </submittedName>
</protein>
<dbReference type="Proteomes" id="UP000324748">
    <property type="component" value="Unassembled WGS sequence"/>
</dbReference>
<gene>
    <name evidence="2" type="ORF">PGT21_022129</name>
    <name evidence="1" type="ORF">PGTUg99_011610</name>
</gene>
<dbReference type="AlphaFoldDB" id="A0A5B0M6L7"/>
<sequence>MDFHRTLILRGNAIPKKIQLPSVDVVVNLRYFPEATKRNPRARDPLTVQSFYQQAVNCEREERVHNRKLESIYMNCSAEMLVHQEKDWVFRNWLEPQRELGSFAQHIGALLSQFRHTHSTIFRICLLSWHE</sequence>
<dbReference type="Proteomes" id="UP000325313">
    <property type="component" value="Unassembled WGS sequence"/>
</dbReference>
<comment type="caution">
    <text evidence="2">The sequence shown here is derived from an EMBL/GenBank/DDBJ whole genome shotgun (WGS) entry which is preliminary data.</text>
</comment>
<evidence type="ECO:0000313" key="1">
    <source>
        <dbReference type="EMBL" id="KAA1066688.1"/>
    </source>
</evidence>
<proteinExistence type="predicted"/>
<dbReference type="EMBL" id="VSWC01000170">
    <property type="protein sequence ID" value="KAA1071889.1"/>
    <property type="molecule type" value="Genomic_DNA"/>
</dbReference>
<dbReference type="EMBL" id="VDEP01000509">
    <property type="protein sequence ID" value="KAA1066688.1"/>
    <property type="molecule type" value="Genomic_DNA"/>
</dbReference>
<organism evidence="2 3">
    <name type="scientific">Puccinia graminis f. sp. tritici</name>
    <dbReference type="NCBI Taxonomy" id="56615"/>
    <lineage>
        <taxon>Eukaryota</taxon>
        <taxon>Fungi</taxon>
        <taxon>Dikarya</taxon>
        <taxon>Basidiomycota</taxon>
        <taxon>Pucciniomycotina</taxon>
        <taxon>Pucciniomycetes</taxon>
        <taxon>Pucciniales</taxon>
        <taxon>Pucciniaceae</taxon>
        <taxon>Puccinia</taxon>
    </lineage>
</organism>
<evidence type="ECO:0000313" key="3">
    <source>
        <dbReference type="Proteomes" id="UP000324748"/>
    </source>
</evidence>
<keyword evidence="3" id="KW-1185">Reference proteome</keyword>